<dbReference type="EMBL" id="CP141769">
    <property type="protein sequence ID" value="WRS39286.1"/>
    <property type="molecule type" value="Genomic_DNA"/>
</dbReference>
<feature type="transmembrane region" description="Helical" evidence="1">
    <location>
        <begin position="74"/>
        <end position="95"/>
    </location>
</feature>
<evidence type="ECO:0000313" key="2">
    <source>
        <dbReference type="EMBL" id="WRS39286.1"/>
    </source>
</evidence>
<keyword evidence="1" id="KW-0812">Transmembrane</keyword>
<gene>
    <name evidence="2" type="ORF">VA613_00025</name>
</gene>
<organism evidence="2 3">
    <name type="scientific">Thiobacillus sedimenti</name>
    <dbReference type="NCBI Taxonomy" id="3110231"/>
    <lineage>
        <taxon>Bacteria</taxon>
        <taxon>Pseudomonadati</taxon>
        <taxon>Pseudomonadota</taxon>
        <taxon>Betaproteobacteria</taxon>
        <taxon>Nitrosomonadales</taxon>
        <taxon>Thiobacillaceae</taxon>
        <taxon>Thiobacillus</taxon>
    </lineage>
</organism>
<evidence type="ECO:0000256" key="1">
    <source>
        <dbReference type="SAM" id="Phobius"/>
    </source>
</evidence>
<accession>A0ABZ1CIQ9</accession>
<proteinExistence type="predicted"/>
<evidence type="ECO:0000313" key="3">
    <source>
        <dbReference type="Proteomes" id="UP001334732"/>
    </source>
</evidence>
<protein>
    <submittedName>
        <fullName evidence="2">Uncharacterized protein</fullName>
    </submittedName>
</protein>
<dbReference type="RefSeq" id="WP_324779817.1">
    <property type="nucleotide sequence ID" value="NZ_CP141769.1"/>
</dbReference>
<keyword evidence="1" id="KW-0472">Membrane</keyword>
<keyword evidence="3" id="KW-1185">Reference proteome</keyword>
<dbReference type="Proteomes" id="UP001334732">
    <property type="component" value="Chromosome"/>
</dbReference>
<name>A0ABZ1CIQ9_9PROT</name>
<feature type="transmembrane region" description="Helical" evidence="1">
    <location>
        <begin position="12"/>
        <end position="31"/>
    </location>
</feature>
<feature type="transmembrane region" description="Helical" evidence="1">
    <location>
        <begin position="115"/>
        <end position="134"/>
    </location>
</feature>
<reference evidence="2 3" key="1">
    <citation type="submission" date="2023-12" db="EMBL/GenBank/DDBJ databases">
        <title>Thiobacillus sedimentum sp. nov., a chemolithoautotrophic sulfur-oxidizing bacterium isolated from freshwater sediment.</title>
        <authorList>
            <person name="Luo J."/>
            <person name="Dai C."/>
        </authorList>
    </citation>
    <scope>NUCLEOTIDE SEQUENCE [LARGE SCALE GENOMIC DNA]</scope>
    <source>
        <strain evidence="2 3">SCUT-2</strain>
    </source>
</reference>
<sequence>MDSIANYLKDPGWWFSAFFVAIIASVIAGFLKDRIERHLPNLSTRFSAWRSVRAMERAALIKALSDNPSLLTTAYIRAVMGVVLYVLTLLLFLMASLFDELRPHTSAVLGADEKFIVSNILIPFVGGLAVIQGYRASARISVVDKAWGEFKMKHDIPSMP</sequence>
<keyword evidence="1" id="KW-1133">Transmembrane helix</keyword>